<keyword evidence="2" id="KW-1185">Reference proteome</keyword>
<organism evidence="1 2">
    <name type="scientific">Pedobacter steynii</name>
    <dbReference type="NCBI Taxonomy" id="430522"/>
    <lineage>
        <taxon>Bacteria</taxon>
        <taxon>Pseudomonadati</taxon>
        <taxon>Bacteroidota</taxon>
        <taxon>Sphingobacteriia</taxon>
        <taxon>Sphingobacteriales</taxon>
        <taxon>Sphingobacteriaceae</taxon>
        <taxon>Pedobacter</taxon>
    </lineage>
</organism>
<name>A0A1D7QFC5_9SPHI</name>
<proteinExistence type="predicted"/>
<accession>A0A1D7QFC5</accession>
<reference evidence="1 2" key="1">
    <citation type="submission" date="2016-08" db="EMBL/GenBank/DDBJ databases">
        <authorList>
            <person name="Seilhamer J.J."/>
        </authorList>
    </citation>
    <scope>NUCLEOTIDE SEQUENCE [LARGE SCALE GENOMIC DNA]</scope>
    <source>
        <strain evidence="1 2">DX4</strain>
    </source>
</reference>
<dbReference type="KEGG" id="psty:BFS30_09460"/>
<dbReference type="Proteomes" id="UP000094313">
    <property type="component" value="Chromosome"/>
</dbReference>
<dbReference type="AlphaFoldDB" id="A0A1D7QFC5"/>
<dbReference type="OrthoDB" id="740088at2"/>
<evidence type="ECO:0000313" key="2">
    <source>
        <dbReference type="Proteomes" id="UP000094313"/>
    </source>
</evidence>
<dbReference type="RefSeq" id="WP_069379061.1">
    <property type="nucleotide sequence ID" value="NZ_CP017141.1"/>
</dbReference>
<gene>
    <name evidence="1" type="ORF">BFS30_09460</name>
</gene>
<evidence type="ECO:0000313" key="1">
    <source>
        <dbReference type="EMBL" id="AOM77371.1"/>
    </source>
</evidence>
<dbReference type="GO" id="GO:0006950">
    <property type="term" value="P:response to stress"/>
    <property type="evidence" value="ECO:0007669"/>
    <property type="project" value="UniProtKB-ARBA"/>
</dbReference>
<sequence length="483" mass="54074">MTNCVSVFTSILKSHFVFLTVLLFVFSSCRKEHSAESEPNIIPKNVLSKEDPDFASRLAAIKEKFYSDELEEKLIPNVKQDIVWIPDWENPNTQIVNDSVSYVLYPLIGKYSKNGKSEKAMLIGGKPYLMVKNEKEFYRAFYYSNDNSLQSMTNPTELKMDNFTGKLLLSSLTNRGNYLLDYVNGEVSYSYKDLQKRGAKKANGMRGKLSYIETQCHTEMRNCTFVSDWAGSCSGSIIVLFSPTCNWPQSICGTSFSLTDSSEITVCEDIWFPDPPTDPGSGGGGTGGTSTGYEVIINVTDPCILEGVRTSINARNTIREMLNATFTGSDFESRDVSFYDVTTLPNNIMGTTHPENTMVFTINLNKNVLPDRSKEYIVSTVYHEILHAYLMTKYPIGTDGKFIMSDDHAQMADEYIALLTGALKVAFPQIGLKDAWALSWGGLEATPYYNKKLSAAERTEIEKINSQHRKTAPVAERKGTYCN</sequence>
<protein>
    <submittedName>
        <fullName evidence="1">Uncharacterized protein</fullName>
    </submittedName>
</protein>
<dbReference type="EMBL" id="CP017141">
    <property type="protein sequence ID" value="AOM77371.1"/>
    <property type="molecule type" value="Genomic_DNA"/>
</dbReference>